<evidence type="ECO:0000256" key="1">
    <source>
        <dbReference type="SAM" id="MobiDB-lite"/>
    </source>
</evidence>
<sequence>MASEWILDSGKFFFESGLLGARVNLKQYQNYPAIRGGSACSLFRCCEYPGAVTRQFEEQEGGEMEKKKNKKACLSRRRKEGSFFPRCDRLDGGRSRPKRSTVAKNWAGGLDLGQIERGDASGEGQSSSQVDE</sequence>
<reference evidence="3" key="1">
    <citation type="journal article" date="2012" name="MBio">
        <title>Comparative genome analysis of Trichophyton rubrum and related dermatophytes reveals candidate genes involved in infection.</title>
        <authorList>
            <person name="Martinez D.A."/>
            <person name="Oliver B.G."/>
            <person name="Graeser Y."/>
            <person name="Goldberg J.M."/>
            <person name="Li W."/>
            <person name="Martinez-Rossi N.M."/>
            <person name="Monod M."/>
            <person name="Shelest E."/>
            <person name="Barton R.C."/>
            <person name="Birch E."/>
            <person name="Brakhage A.A."/>
            <person name="Chen Z."/>
            <person name="Gurr S.J."/>
            <person name="Heiman D."/>
            <person name="Heitman J."/>
            <person name="Kosti I."/>
            <person name="Rossi A."/>
            <person name="Saif S."/>
            <person name="Samalova M."/>
            <person name="Saunders C.W."/>
            <person name="Shea T."/>
            <person name="Summerbell R.C."/>
            <person name="Xu J."/>
            <person name="Young S."/>
            <person name="Zeng Q."/>
            <person name="Birren B.W."/>
            <person name="Cuomo C.A."/>
            <person name="White T.C."/>
        </authorList>
    </citation>
    <scope>NUCLEOTIDE SEQUENCE [LARGE SCALE GENOMIC DNA]</scope>
    <source>
        <strain evidence="3">ATCC MYA-4606 / CBS 127.97</strain>
    </source>
</reference>
<dbReference type="Proteomes" id="UP000009169">
    <property type="component" value="Unassembled WGS sequence"/>
</dbReference>
<dbReference type="AlphaFoldDB" id="F2PJA7"/>
<protein>
    <submittedName>
        <fullName evidence="2">Uncharacterized protein</fullName>
    </submittedName>
</protein>
<feature type="compositionally biased region" description="Polar residues" evidence="1">
    <location>
        <begin position="123"/>
        <end position="132"/>
    </location>
</feature>
<gene>
    <name evidence="2" type="ORF">TEQG_01015</name>
</gene>
<evidence type="ECO:0000313" key="2">
    <source>
        <dbReference type="EMBL" id="EGE01974.1"/>
    </source>
</evidence>
<feature type="region of interest" description="Disordered" evidence="1">
    <location>
        <begin position="57"/>
        <end position="132"/>
    </location>
</feature>
<dbReference type="VEuPathDB" id="FungiDB:TEQG_01015"/>
<feature type="compositionally biased region" description="Basic residues" evidence="1">
    <location>
        <begin position="67"/>
        <end position="79"/>
    </location>
</feature>
<evidence type="ECO:0000313" key="3">
    <source>
        <dbReference type="Proteomes" id="UP000009169"/>
    </source>
</evidence>
<dbReference type="EMBL" id="DS995720">
    <property type="protein sequence ID" value="EGE01974.1"/>
    <property type="molecule type" value="Genomic_DNA"/>
</dbReference>
<organism evidence="2 3">
    <name type="scientific">Trichophyton equinum (strain ATCC MYA-4606 / CBS 127.97)</name>
    <name type="common">Horse ringworm fungus</name>
    <dbReference type="NCBI Taxonomy" id="559882"/>
    <lineage>
        <taxon>Eukaryota</taxon>
        <taxon>Fungi</taxon>
        <taxon>Dikarya</taxon>
        <taxon>Ascomycota</taxon>
        <taxon>Pezizomycotina</taxon>
        <taxon>Eurotiomycetes</taxon>
        <taxon>Eurotiomycetidae</taxon>
        <taxon>Onygenales</taxon>
        <taxon>Arthrodermataceae</taxon>
        <taxon>Trichophyton</taxon>
    </lineage>
</organism>
<keyword evidence="3" id="KW-1185">Reference proteome</keyword>
<accession>F2PJA7</accession>
<dbReference type="HOGENOM" id="CLU_1918553_0_0_1"/>
<name>F2PJA7_TRIEC</name>
<proteinExistence type="predicted"/>